<evidence type="ECO:0000259" key="1">
    <source>
        <dbReference type="Pfam" id="PF01370"/>
    </source>
</evidence>
<keyword evidence="3" id="KW-1185">Reference proteome</keyword>
<proteinExistence type="predicted"/>
<dbReference type="PANTHER" id="PTHR43781">
    <property type="entry name" value="SACCHAROPINE DEHYDROGENASE"/>
    <property type="match status" value="1"/>
</dbReference>
<evidence type="ECO:0000313" key="3">
    <source>
        <dbReference type="Proteomes" id="UP001596233"/>
    </source>
</evidence>
<reference evidence="3" key="1">
    <citation type="journal article" date="2019" name="Int. J. Syst. Evol. Microbiol.">
        <title>The Global Catalogue of Microorganisms (GCM) 10K type strain sequencing project: providing services to taxonomists for standard genome sequencing and annotation.</title>
        <authorList>
            <consortium name="The Broad Institute Genomics Platform"/>
            <consortium name="The Broad Institute Genome Sequencing Center for Infectious Disease"/>
            <person name="Wu L."/>
            <person name="Ma J."/>
        </authorList>
    </citation>
    <scope>NUCLEOTIDE SEQUENCE [LARGE SCALE GENOMIC DNA]</scope>
    <source>
        <strain evidence="3">PCU 280</strain>
    </source>
</reference>
<dbReference type="InterPro" id="IPR036291">
    <property type="entry name" value="NAD(P)-bd_dom_sf"/>
</dbReference>
<dbReference type="RefSeq" id="WP_379231598.1">
    <property type="nucleotide sequence ID" value="NZ_JBHSTE010000001.1"/>
</dbReference>
<dbReference type="InterPro" id="IPR001509">
    <property type="entry name" value="Epimerase_deHydtase"/>
</dbReference>
<comment type="caution">
    <text evidence="2">The sequence shown here is derived from an EMBL/GenBank/DDBJ whole genome shotgun (WGS) entry which is preliminary data.</text>
</comment>
<evidence type="ECO:0000313" key="2">
    <source>
        <dbReference type="EMBL" id="MFC6331896.1"/>
    </source>
</evidence>
<accession>A0ABW1V0B2</accession>
<dbReference type="Pfam" id="PF01370">
    <property type="entry name" value="Epimerase"/>
    <property type="match status" value="1"/>
</dbReference>
<organism evidence="2 3">
    <name type="scientific">Paenibacillus septentrionalis</name>
    <dbReference type="NCBI Taxonomy" id="429342"/>
    <lineage>
        <taxon>Bacteria</taxon>
        <taxon>Bacillati</taxon>
        <taxon>Bacillota</taxon>
        <taxon>Bacilli</taxon>
        <taxon>Bacillales</taxon>
        <taxon>Paenibacillaceae</taxon>
        <taxon>Paenibacillus</taxon>
    </lineage>
</organism>
<name>A0ABW1V0B2_9BACL</name>
<dbReference type="Gene3D" id="3.40.50.720">
    <property type="entry name" value="NAD(P)-binding Rossmann-like Domain"/>
    <property type="match status" value="1"/>
</dbReference>
<dbReference type="EMBL" id="JBHSTE010000001">
    <property type="protein sequence ID" value="MFC6331896.1"/>
    <property type="molecule type" value="Genomic_DNA"/>
</dbReference>
<dbReference type="SUPFAM" id="SSF51735">
    <property type="entry name" value="NAD(P)-binding Rossmann-fold domains"/>
    <property type="match status" value="1"/>
</dbReference>
<protein>
    <submittedName>
        <fullName evidence="2">SDR family NAD(P)-dependent oxidoreductase</fullName>
    </submittedName>
</protein>
<dbReference type="PANTHER" id="PTHR43781:SF1">
    <property type="entry name" value="SACCHAROPINE DEHYDROGENASE"/>
    <property type="match status" value="1"/>
</dbReference>
<feature type="domain" description="NAD-dependent epimerase/dehydratase" evidence="1">
    <location>
        <begin position="3"/>
        <end position="74"/>
    </location>
</feature>
<dbReference type="Proteomes" id="UP001596233">
    <property type="component" value="Unassembled WGS sequence"/>
</dbReference>
<sequence>MKVLVVGASGVLGRYVCKALIEQRCEVVVGDYKAERGRQTAAALPLATFKEVDVTDSASLYAALQHIEAVIVVVKQEYPLVQKVCIEKNIPCIDVTVDEAFIEKVQDLKAEHTASILMAGFFPGLSGILIQEAISTFDSLESVSIGLLQSTNANAGITGITDMLRIVNHDVDGTPGFSEKRNMKFGEFASSHVVRKIEHVELKRLLQNKKLPRINYYTAWEKKSFNIIIRLLQKTGLLGHLTNQKGLLEKLVRHNPTQPEQAYLTIEATGLLREKKQKKEWRVRVRSDYETTAAVTVALVKIVLENHITGIHFPYEITSTHEILKNIDESKVRLIRVDL</sequence>
<gene>
    <name evidence="2" type="ORF">ACFP56_04610</name>
</gene>